<evidence type="ECO:0000259" key="4">
    <source>
        <dbReference type="Pfam" id="PF13399"/>
    </source>
</evidence>
<dbReference type="Pfam" id="PF13399">
    <property type="entry name" value="LytR_C"/>
    <property type="match status" value="1"/>
</dbReference>
<dbReference type="Proteomes" id="UP000008467">
    <property type="component" value="Chromosome"/>
</dbReference>
<dbReference type="NCBIfam" id="TIGR00350">
    <property type="entry name" value="lytR_cpsA_psr"/>
    <property type="match status" value="1"/>
</dbReference>
<keyword evidence="2" id="KW-0472">Membrane</keyword>
<dbReference type="KEGG" id="cle:Clole_3509"/>
<evidence type="ECO:0000256" key="2">
    <source>
        <dbReference type="SAM" id="Phobius"/>
    </source>
</evidence>
<feature type="domain" description="LytR/CpsA/Psr regulator C-terminal" evidence="4">
    <location>
        <begin position="366"/>
        <end position="447"/>
    </location>
</feature>
<feature type="domain" description="Cell envelope-related transcriptional attenuator" evidence="3">
    <location>
        <begin position="91"/>
        <end position="260"/>
    </location>
</feature>
<gene>
    <name evidence="5" type="ordered locus">Clole_3509</name>
</gene>
<proteinExistence type="inferred from homology"/>
<keyword evidence="2" id="KW-0812">Transmembrane</keyword>
<dbReference type="PANTHER" id="PTHR33392:SF6">
    <property type="entry name" value="POLYISOPRENYL-TEICHOIC ACID--PEPTIDOGLYCAN TEICHOIC ACID TRANSFERASE TAGU"/>
    <property type="match status" value="1"/>
</dbReference>
<dbReference type="EMBL" id="CP002582">
    <property type="protein sequence ID" value="ADZ85193.1"/>
    <property type="molecule type" value="Genomic_DNA"/>
</dbReference>
<dbReference type="InterPro" id="IPR050922">
    <property type="entry name" value="LytR/CpsA/Psr_CW_biosynth"/>
</dbReference>
<reference evidence="5 6" key="1">
    <citation type="journal article" date="2011" name="J. Bacteriol.">
        <title>Complete genome sequence of the cellulose-degrading bacterium Cellulosilyticum lentocellum.</title>
        <authorList>
            <consortium name="US DOE Joint Genome Institute"/>
            <person name="Miller D.A."/>
            <person name="Suen G."/>
            <person name="Bruce D."/>
            <person name="Copeland A."/>
            <person name="Cheng J.F."/>
            <person name="Detter C."/>
            <person name="Goodwin L.A."/>
            <person name="Han C.S."/>
            <person name="Hauser L.J."/>
            <person name="Land M.L."/>
            <person name="Lapidus A."/>
            <person name="Lucas S."/>
            <person name="Meincke L."/>
            <person name="Pitluck S."/>
            <person name="Tapia R."/>
            <person name="Teshima H."/>
            <person name="Woyke T."/>
            <person name="Fox B.G."/>
            <person name="Angert E.R."/>
            <person name="Currie C.R."/>
        </authorList>
    </citation>
    <scope>NUCLEOTIDE SEQUENCE [LARGE SCALE GENOMIC DNA]</scope>
    <source>
        <strain evidence="6">ATCC 49066 / DSM 5427 / NCIMB 11756 / RHM5</strain>
    </source>
</reference>
<protein>
    <submittedName>
        <fullName evidence="5">Cell envelope-related transcriptional attenuator</fullName>
    </submittedName>
</protein>
<accession>F2JSF5</accession>
<name>F2JSF5_CELLD</name>
<sequence length="454" mass="50940">MDQNKKGLTKKQQKKLLKTFGISAGITLAVCLVAIIGVVIAYNKIILQKPASTFQNEELSEEEQQKEDDRKGRGEINKTIAVFGVDKDETRTDVIIVVNFNSITNKVKVINIPRDTKVIWTERQRSKLKQLVGYEWDISKLNEMSAYADIKNNPGNIRDITINEIENILTVPIDNYVIVNIEAFNKIVDAIDGVEVDVPQRMYYNDNSQDLHIDLQPGLQTVYGKDAEGLVRYRYGYAEGDVGRIKTQQIFLQAFAKKVMSPAIMNNLPSIITSLFTYVKTDVSLTEIFSYLSLLKEFDLNNLEFHTLPGEGASYEGPAYFYIDQEQLDDLVKDVFYDTTIAGEEPTSSSEATEDSDSTEIIIDQDVSIEVYNATGVRGLAGTLKDTLKKKGYNVARIDNYSDGDIEESTIYAKDKTKANQFLEYLEDATIVEDSSLESDIKIVIGKNSASALQ</sequence>
<dbReference type="Pfam" id="PF03816">
    <property type="entry name" value="LytR_cpsA_psr"/>
    <property type="match status" value="1"/>
</dbReference>
<feature type="transmembrane region" description="Helical" evidence="2">
    <location>
        <begin position="20"/>
        <end position="42"/>
    </location>
</feature>
<organism evidence="5 6">
    <name type="scientific">Cellulosilyticum lentocellum (strain ATCC 49066 / DSM 5427 / NCIMB 11756 / RHM5)</name>
    <name type="common">Clostridium lentocellum</name>
    <dbReference type="NCBI Taxonomy" id="642492"/>
    <lineage>
        <taxon>Bacteria</taxon>
        <taxon>Bacillati</taxon>
        <taxon>Bacillota</taxon>
        <taxon>Clostridia</taxon>
        <taxon>Lachnospirales</taxon>
        <taxon>Cellulosilyticaceae</taxon>
        <taxon>Cellulosilyticum</taxon>
    </lineage>
</organism>
<dbReference type="STRING" id="642492.Clole_3509"/>
<dbReference type="Gene3D" id="3.30.70.2390">
    <property type="match status" value="1"/>
</dbReference>
<dbReference type="InterPro" id="IPR004474">
    <property type="entry name" value="LytR_CpsA_psr"/>
</dbReference>
<dbReference type="RefSeq" id="WP_013658469.1">
    <property type="nucleotide sequence ID" value="NC_015275.1"/>
</dbReference>
<evidence type="ECO:0000313" key="5">
    <source>
        <dbReference type="EMBL" id="ADZ85193.1"/>
    </source>
</evidence>
<evidence type="ECO:0000259" key="3">
    <source>
        <dbReference type="Pfam" id="PF03816"/>
    </source>
</evidence>
<dbReference type="PANTHER" id="PTHR33392">
    <property type="entry name" value="POLYISOPRENYL-TEICHOIC ACID--PEPTIDOGLYCAN TEICHOIC ACID TRANSFERASE TAGU"/>
    <property type="match status" value="1"/>
</dbReference>
<dbReference type="AlphaFoldDB" id="F2JSF5"/>
<dbReference type="HOGENOM" id="CLU_016455_5_2_9"/>
<evidence type="ECO:0000313" key="6">
    <source>
        <dbReference type="Proteomes" id="UP000008467"/>
    </source>
</evidence>
<dbReference type="InterPro" id="IPR027381">
    <property type="entry name" value="LytR/CpsA/Psr_C"/>
</dbReference>
<dbReference type="Gene3D" id="3.40.630.190">
    <property type="entry name" value="LCP protein"/>
    <property type="match status" value="1"/>
</dbReference>
<keyword evidence="6" id="KW-1185">Reference proteome</keyword>
<keyword evidence="2" id="KW-1133">Transmembrane helix</keyword>
<evidence type="ECO:0000256" key="1">
    <source>
        <dbReference type="ARBA" id="ARBA00006068"/>
    </source>
</evidence>
<dbReference type="eggNOG" id="COG1316">
    <property type="taxonomic scope" value="Bacteria"/>
</dbReference>
<comment type="similarity">
    <text evidence="1">Belongs to the LytR/CpsA/Psr (LCP) family.</text>
</comment>